<dbReference type="InterPro" id="IPR025985">
    <property type="entry name" value="YnbE"/>
</dbReference>
<feature type="signal peptide" evidence="1">
    <location>
        <begin position="1"/>
        <end position="31"/>
    </location>
</feature>
<keyword evidence="1" id="KW-0732">Signal</keyword>
<reference evidence="2" key="1">
    <citation type="submission" date="2023-03" db="EMBL/GenBank/DDBJ databases">
        <title>Classification of Bisgaard taxon 6 and taxon 10 as Exercitatus varius gen. nov., spec. nov.</title>
        <authorList>
            <person name="Christensen H."/>
        </authorList>
    </citation>
    <scope>NUCLEOTIDE SEQUENCE</scope>
    <source>
        <strain evidence="2">86116</strain>
    </source>
</reference>
<protein>
    <submittedName>
        <fullName evidence="2">YnbE family lipoprotein</fullName>
    </submittedName>
</protein>
<evidence type="ECO:0000256" key="1">
    <source>
        <dbReference type="SAM" id="SignalP"/>
    </source>
</evidence>
<organism evidence="2 3">
    <name type="scientific">Exercitatus varius</name>
    <dbReference type="NCBI Taxonomy" id="67857"/>
    <lineage>
        <taxon>Bacteria</taxon>
        <taxon>Pseudomonadati</taxon>
        <taxon>Pseudomonadota</taxon>
        <taxon>Gammaproteobacteria</taxon>
        <taxon>Pasteurellales</taxon>
        <taxon>Pasteurellaceae</taxon>
        <taxon>Exercitatus</taxon>
    </lineage>
</organism>
<gene>
    <name evidence="2" type="ORF">P7M15_01685</name>
</gene>
<evidence type="ECO:0000313" key="2">
    <source>
        <dbReference type="EMBL" id="MDG2949239.1"/>
    </source>
</evidence>
<comment type="caution">
    <text evidence="2">The sequence shown here is derived from an EMBL/GenBank/DDBJ whole genome shotgun (WGS) entry which is preliminary data.</text>
</comment>
<dbReference type="AlphaFoldDB" id="A0AAW6Q6L2"/>
<dbReference type="EMBL" id="JARQTW010000002">
    <property type="protein sequence ID" value="MDG2949239.1"/>
    <property type="molecule type" value="Genomic_DNA"/>
</dbReference>
<dbReference type="RefSeq" id="WP_317476534.1">
    <property type="nucleotide sequence ID" value="NZ_JARQTW010000002.1"/>
</dbReference>
<accession>A0AAW6Q6L2</accession>
<feature type="chain" id="PRO_5043532229" evidence="1">
    <location>
        <begin position="32"/>
        <end position="79"/>
    </location>
</feature>
<dbReference type="Proteomes" id="UP001214976">
    <property type="component" value="Unassembled WGS sequence"/>
</dbReference>
<name>A0AAW6Q6L2_9PAST</name>
<dbReference type="PROSITE" id="PS51257">
    <property type="entry name" value="PROKAR_LIPOPROTEIN"/>
    <property type="match status" value="1"/>
</dbReference>
<proteinExistence type="predicted"/>
<keyword evidence="2" id="KW-0449">Lipoprotein</keyword>
<evidence type="ECO:0000313" key="3">
    <source>
        <dbReference type="Proteomes" id="UP001214976"/>
    </source>
</evidence>
<dbReference type="Pfam" id="PF13617">
    <property type="entry name" value="Lipoprotein_19"/>
    <property type="match status" value="1"/>
</dbReference>
<sequence length="79" mass="8955">MKKLSKFRPHFFSRRIAFGVSALLFSVTWLTGCTPTVQLETPKEGITINMNVVVDHNISVKMDEKTQDTIAETEAKQQD</sequence>